<dbReference type="CDD" id="cd20508">
    <property type="entry name" value="CYCLIN_CCNB3_rpt1"/>
    <property type="match status" value="1"/>
</dbReference>
<gene>
    <name evidence="9" type="ORF">CHS0354_009755</name>
</gene>
<dbReference type="Pfam" id="PF02984">
    <property type="entry name" value="Cyclin_C"/>
    <property type="match status" value="1"/>
</dbReference>
<dbReference type="InterPro" id="IPR036915">
    <property type="entry name" value="Cyclin-like_sf"/>
</dbReference>
<comment type="similarity">
    <text evidence="5">Belongs to the cyclin family.</text>
</comment>
<reference evidence="9" key="1">
    <citation type="journal article" date="2021" name="Genome Biol. Evol.">
        <title>A High-Quality Reference Genome for a Parasitic Bivalve with Doubly Uniparental Inheritance (Bivalvia: Unionida).</title>
        <authorList>
            <person name="Smith C.H."/>
        </authorList>
    </citation>
    <scope>NUCLEOTIDE SEQUENCE</scope>
    <source>
        <strain evidence="9">CHS0354</strain>
    </source>
</reference>
<dbReference type="Pfam" id="PF00134">
    <property type="entry name" value="Cyclin_N"/>
    <property type="match status" value="1"/>
</dbReference>
<dbReference type="InterPro" id="IPR006671">
    <property type="entry name" value="Cyclin_N"/>
</dbReference>
<feature type="region of interest" description="Disordered" evidence="6">
    <location>
        <begin position="1"/>
        <end position="40"/>
    </location>
</feature>
<dbReference type="GO" id="GO:0051301">
    <property type="term" value="P:cell division"/>
    <property type="evidence" value="ECO:0007669"/>
    <property type="project" value="UniProtKB-KW"/>
</dbReference>
<evidence type="ECO:0000256" key="3">
    <source>
        <dbReference type="ARBA" id="ARBA00023127"/>
    </source>
</evidence>
<comment type="caution">
    <text evidence="9">The sequence shown here is derived from an EMBL/GenBank/DDBJ whole genome shotgun (WGS) entry which is preliminary data.</text>
</comment>
<evidence type="ECO:0000256" key="1">
    <source>
        <dbReference type="ARBA" id="ARBA00022618"/>
    </source>
</evidence>
<dbReference type="AlphaFoldDB" id="A0AAE0SVK3"/>
<feature type="compositionally biased region" description="Polar residues" evidence="6">
    <location>
        <begin position="164"/>
        <end position="177"/>
    </location>
</feature>
<reference evidence="9" key="2">
    <citation type="journal article" date="2021" name="Genome Biol. Evol.">
        <title>Developing a high-quality reference genome for a parasitic bivalve with doubly uniparental inheritance (Bivalvia: Unionida).</title>
        <authorList>
            <person name="Smith C.H."/>
        </authorList>
    </citation>
    <scope>NUCLEOTIDE SEQUENCE</scope>
    <source>
        <strain evidence="9">CHS0354</strain>
        <tissue evidence="9">Mantle</tissue>
    </source>
</reference>
<dbReference type="InterPro" id="IPR013763">
    <property type="entry name" value="Cyclin-like_dom"/>
</dbReference>
<name>A0AAE0SVK3_9BIVA</name>
<evidence type="ECO:0000313" key="9">
    <source>
        <dbReference type="EMBL" id="KAK3598564.1"/>
    </source>
</evidence>
<feature type="domain" description="Cyclin-like" evidence="7">
    <location>
        <begin position="252"/>
        <end position="336"/>
    </location>
</feature>
<feature type="domain" description="Cyclin C-terminal" evidence="8">
    <location>
        <begin position="345"/>
        <end position="460"/>
    </location>
</feature>
<dbReference type="InterPro" id="IPR004367">
    <property type="entry name" value="Cyclin_C-dom"/>
</dbReference>
<keyword evidence="10" id="KW-1185">Reference proteome</keyword>
<evidence type="ECO:0000256" key="4">
    <source>
        <dbReference type="ARBA" id="ARBA00023306"/>
    </source>
</evidence>
<dbReference type="PIRSF" id="PIRSF001771">
    <property type="entry name" value="Cyclin_A_B_D_E"/>
    <property type="match status" value="1"/>
</dbReference>
<protein>
    <recommendedName>
        <fullName evidence="11">G2/mitotic-specific cyclin-B3</fullName>
    </recommendedName>
</protein>
<evidence type="ECO:0000313" key="10">
    <source>
        <dbReference type="Proteomes" id="UP001195483"/>
    </source>
</evidence>
<dbReference type="InterPro" id="IPR039361">
    <property type="entry name" value="Cyclin"/>
</dbReference>
<sequence>MMNVRRTKSQHKPHEPEQAQPNQVKSSTQIPIKIPTTSQNTLKATTASQVLVQVNNNNNNNNIIGKRQGDSLQDATQKRRAAFGDLTNACKDQNVVKDPLKKGKVIVKTGTTKVGKKKTVTAKSDGQEKVDVITDEKLTSLQGIIECSQKSVKSSEDSCGSQESLVSCSQESGNKDVNSSDQDQEDKKESEQKKPQAFDDVDKENLGDPVQVAVYAFDIFQYYKERELKFMVTPYLSKQTSLTSNMRAILVDWLVEVQENFELNHETLYLAVKLVDTYLSYKKIEKEHLQLVGAASVFISCKFDERCPPLVEDFLYICDDAYKRREFLTMERTILKTIGFDIGMPLSYRFLRRYAKCARATIETLTLARFVLEMSLMEYNFITYRDSELAAGALMLTLKMNDTDDWTPTLSYYTGYERSHILPIAKALNAYIALPPKQLTTIRSKYSHKVFYEVAKTQPLPDSAFD</sequence>
<dbReference type="FunFam" id="1.10.472.10:FF:000001">
    <property type="entry name" value="G2/mitotic-specific cyclin"/>
    <property type="match status" value="1"/>
</dbReference>
<dbReference type="EMBL" id="JAEAOA010000623">
    <property type="protein sequence ID" value="KAK3598564.1"/>
    <property type="molecule type" value="Genomic_DNA"/>
</dbReference>
<feature type="compositionally biased region" description="Polar residues" evidence="6">
    <location>
        <begin position="19"/>
        <end position="40"/>
    </location>
</feature>
<evidence type="ECO:0000259" key="7">
    <source>
        <dbReference type="SMART" id="SM00385"/>
    </source>
</evidence>
<dbReference type="GO" id="GO:0016538">
    <property type="term" value="F:cyclin-dependent protein serine/threonine kinase regulator activity"/>
    <property type="evidence" value="ECO:0007669"/>
    <property type="project" value="InterPro"/>
</dbReference>
<keyword evidence="2" id="KW-0498">Mitosis</keyword>
<dbReference type="InterPro" id="IPR046965">
    <property type="entry name" value="Cyclin_A/B-like"/>
</dbReference>
<dbReference type="Proteomes" id="UP001195483">
    <property type="component" value="Unassembled WGS sequence"/>
</dbReference>
<dbReference type="PANTHER" id="PTHR10177">
    <property type="entry name" value="CYCLINS"/>
    <property type="match status" value="1"/>
</dbReference>
<dbReference type="SMART" id="SM01332">
    <property type="entry name" value="Cyclin_C"/>
    <property type="match status" value="1"/>
</dbReference>
<feature type="compositionally biased region" description="Basic and acidic residues" evidence="6">
    <location>
        <begin position="185"/>
        <end position="197"/>
    </location>
</feature>
<dbReference type="GO" id="GO:0044772">
    <property type="term" value="P:mitotic cell cycle phase transition"/>
    <property type="evidence" value="ECO:0007669"/>
    <property type="project" value="InterPro"/>
</dbReference>
<organism evidence="9 10">
    <name type="scientific">Potamilus streckersoni</name>
    <dbReference type="NCBI Taxonomy" id="2493646"/>
    <lineage>
        <taxon>Eukaryota</taxon>
        <taxon>Metazoa</taxon>
        <taxon>Spiralia</taxon>
        <taxon>Lophotrochozoa</taxon>
        <taxon>Mollusca</taxon>
        <taxon>Bivalvia</taxon>
        <taxon>Autobranchia</taxon>
        <taxon>Heteroconchia</taxon>
        <taxon>Palaeoheterodonta</taxon>
        <taxon>Unionida</taxon>
        <taxon>Unionoidea</taxon>
        <taxon>Unionidae</taxon>
        <taxon>Ambleminae</taxon>
        <taxon>Lampsilini</taxon>
        <taxon>Potamilus</taxon>
    </lineage>
</organism>
<evidence type="ECO:0000256" key="6">
    <source>
        <dbReference type="SAM" id="MobiDB-lite"/>
    </source>
</evidence>
<reference evidence="9" key="3">
    <citation type="submission" date="2023-05" db="EMBL/GenBank/DDBJ databases">
        <authorList>
            <person name="Smith C.H."/>
        </authorList>
    </citation>
    <scope>NUCLEOTIDE SEQUENCE</scope>
    <source>
        <strain evidence="9">CHS0354</strain>
        <tissue evidence="9">Mantle</tissue>
    </source>
</reference>
<evidence type="ECO:0000259" key="8">
    <source>
        <dbReference type="SMART" id="SM01332"/>
    </source>
</evidence>
<dbReference type="SUPFAM" id="SSF47954">
    <property type="entry name" value="Cyclin-like"/>
    <property type="match status" value="2"/>
</dbReference>
<evidence type="ECO:0000256" key="5">
    <source>
        <dbReference type="RuleBase" id="RU000383"/>
    </source>
</evidence>
<keyword evidence="1" id="KW-0132">Cell division</keyword>
<dbReference type="CDD" id="cd20510">
    <property type="entry name" value="CYCLIN_CCNB3_rpt2"/>
    <property type="match status" value="1"/>
</dbReference>
<accession>A0AAE0SVK3</accession>
<evidence type="ECO:0008006" key="11">
    <source>
        <dbReference type="Google" id="ProtNLM"/>
    </source>
</evidence>
<dbReference type="Gene3D" id="1.10.472.10">
    <property type="entry name" value="Cyclin-like"/>
    <property type="match status" value="2"/>
</dbReference>
<proteinExistence type="inferred from homology"/>
<evidence type="ECO:0000256" key="2">
    <source>
        <dbReference type="ARBA" id="ARBA00022776"/>
    </source>
</evidence>
<dbReference type="SMART" id="SM00385">
    <property type="entry name" value="CYCLIN"/>
    <property type="match status" value="2"/>
</dbReference>
<feature type="compositionally biased region" description="Basic residues" evidence="6">
    <location>
        <begin position="1"/>
        <end position="11"/>
    </location>
</feature>
<keyword evidence="3 5" id="KW-0195">Cyclin</keyword>
<feature type="domain" description="Cyclin-like" evidence="7">
    <location>
        <begin position="349"/>
        <end position="430"/>
    </location>
</feature>
<feature type="region of interest" description="Disordered" evidence="6">
    <location>
        <begin position="164"/>
        <end position="203"/>
    </location>
</feature>
<keyword evidence="4" id="KW-0131">Cell cycle</keyword>